<dbReference type="AlphaFoldDB" id="A0A2V3U7C1"/>
<dbReference type="InterPro" id="IPR003959">
    <property type="entry name" value="ATPase_AAA_core"/>
</dbReference>
<dbReference type="SUPFAM" id="SSF52540">
    <property type="entry name" value="P-loop containing nucleoside triphosphate hydrolases"/>
    <property type="match status" value="1"/>
</dbReference>
<dbReference type="GO" id="GO:0005524">
    <property type="term" value="F:ATP binding"/>
    <property type="evidence" value="ECO:0007669"/>
    <property type="project" value="InterPro"/>
</dbReference>
<dbReference type="InterPro" id="IPR014555">
    <property type="entry name" value="RecF-like"/>
</dbReference>
<dbReference type="EMBL" id="QJJK01000005">
    <property type="protein sequence ID" value="PXW58997.1"/>
    <property type="molecule type" value="Genomic_DNA"/>
</dbReference>
<sequence length="390" mass="42389">MTVAIREVAITGYRSVRAIRFPLRQLNVFVGANGVGKTNLYRGLQLVRAAAAGTLARELAAEGGMESALWAGVRDPRKPARIKLGVEFGTAGTSWDEADDAPRSSLAQAYEIEVGLPVPTVAAFPLEPQIKAETLTSLDGRHPRILLERRGPMTKALDAQGRKQSHADGLMASETALGSLDDPIHFPDVAIARRLMLDWRFYHDFRTDAAAPLRRPCLAVTTPTLSSDGADLAAVFATLVHIREDTTELDAAIDDAFPGAQLVCPVPGRHASFGIIFPDYPKRVFEMAELSDGTLRYLALMGALLSYRLPGFVALNEPETSLHPDLLGPLARLIARAARHAQIWLVTHSEKLATELARHGGVTPRTIIRRDGSTWIEGLRLAGDFADEED</sequence>
<dbReference type="PANTHER" id="PTHR32182:SF25">
    <property type="entry name" value="SLR1056 PROTEIN"/>
    <property type="match status" value="1"/>
</dbReference>
<organism evidence="2 3">
    <name type="scientific">Chelatococcus asaccharovorans</name>
    <dbReference type="NCBI Taxonomy" id="28210"/>
    <lineage>
        <taxon>Bacteria</taxon>
        <taxon>Pseudomonadati</taxon>
        <taxon>Pseudomonadota</taxon>
        <taxon>Alphaproteobacteria</taxon>
        <taxon>Hyphomicrobiales</taxon>
        <taxon>Chelatococcaceae</taxon>
        <taxon>Chelatococcus</taxon>
    </lineage>
</organism>
<dbReference type="GO" id="GO:0016887">
    <property type="term" value="F:ATP hydrolysis activity"/>
    <property type="evidence" value="ECO:0007669"/>
    <property type="project" value="InterPro"/>
</dbReference>
<dbReference type="InterPro" id="IPR027417">
    <property type="entry name" value="P-loop_NTPase"/>
</dbReference>
<dbReference type="PANTHER" id="PTHR32182">
    <property type="entry name" value="DNA REPLICATION AND REPAIR PROTEIN RECF"/>
    <property type="match status" value="1"/>
</dbReference>
<dbReference type="PIRSF" id="PIRSF029347">
    <property type="entry name" value="RecF"/>
    <property type="match status" value="1"/>
</dbReference>
<dbReference type="GO" id="GO:0000731">
    <property type="term" value="P:DNA synthesis involved in DNA repair"/>
    <property type="evidence" value="ECO:0007669"/>
    <property type="project" value="TreeGrafter"/>
</dbReference>
<evidence type="ECO:0000313" key="2">
    <source>
        <dbReference type="EMBL" id="PXW58997.1"/>
    </source>
</evidence>
<accession>A0A2V3U7C1</accession>
<dbReference type="Gene3D" id="3.40.50.300">
    <property type="entry name" value="P-loop containing nucleotide triphosphate hydrolases"/>
    <property type="match status" value="2"/>
</dbReference>
<evidence type="ECO:0000313" key="3">
    <source>
        <dbReference type="Proteomes" id="UP000248021"/>
    </source>
</evidence>
<evidence type="ECO:0000259" key="1">
    <source>
        <dbReference type="Pfam" id="PF13304"/>
    </source>
</evidence>
<dbReference type="GO" id="GO:0006302">
    <property type="term" value="P:double-strand break repair"/>
    <property type="evidence" value="ECO:0007669"/>
    <property type="project" value="TreeGrafter"/>
</dbReference>
<reference evidence="2 3" key="1">
    <citation type="submission" date="2018-05" db="EMBL/GenBank/DDBJ databases">
        <title>Genomic Encyclopedia of Type Strains, Phase IV (KMG-IV): sequencing the most valuable type-strain genomes for metagenomic binning, comparative biology and taxonomic classification.</title>
        <authorList>
            <person name="Goeker M."/>
        </authorList>
    </citation>
    <scope>NUCLEOTIDE SEQUENCE [LARGE SCALE GENOMIC DNA]</scope>
    <source>
        <strain evidence="2 3">DSM 6462</strain>
    </source>
</reference>
<gene>
    <name evidence="2" type="ORF">C7450_105346</name>
</gene>
<dbReference type="RefSeq" id="WP_110375040.1">
    <property type="nucleotide sequence ID" value="NZ_JAHBRY010000001.1"/>
</dbReference>
<keyword evidence="3" id="KW-1185">Reference proteome</keyword>
<dbReference type="Proteomes" id="UP000248021">
    <property type="component" value="Unassembled WGS sequence"/>
</dbReference>
<comment type="caution">
    <text evidence="2">The sequence shown here is derived from an EMBL/GenBank/DDBJ whole genome shotgun (WGS) entry which is preliminary data.</text>
</comment>
<proteinExistence type="predicted"/>
<dbReference type="OrthoDB" id="7596665at2"/>
<dbReference type="Pfam" id="PF13304">
    <property type="entry name" value="AAA_21"/>
    <property type="match status" value="1"/>
</dbReference>
<name>A0A2V3U7C1_9HYPH</name>
<feature type="domain" description="ATPase AAA-type core" evidence="1">
    <location>
        <begin position="196"/>
        <end position="351"/>
    </location>
</feature>
<protein>
    <submittedName>
        <fullName evidence="2">Putative ATPase</fullName>
    </submittedName>
</protein>